<keyword evidence="2" id="KW-0812">Transmembrane</keyword>
<dbReference type="AlphaFoldDB" id="A0A6G0J3Q2"/>
<comment type="caution">
    <text evidence="1">Lacks conserved residue(s) required for the propagation of feature annotation.</text>
</comment>
<evidence type="ECO:0000256" key="1">
    <source>
        <dbReference type="PROSITE-ProRule" id="PRU00076"/>
    </source>
</evidence>
<comment type="caution">
    <text evidence="4">The sequence shown here is derived from an EMBL/GenBank/DDBJ whole genome shotgun (WGS) entry which is preliminary data.</text>
</comment>
<feature type="transmembrane region" description="Helical" evidence="2">
    <location>
        <begin position="239"/>
        <end position="264"/>
    </location>
</feature>
<sequence length="327" mass="36432">MTLGQCHCHCQDFVFGDICVLGENDTSAHIDTGAIPTRKANFTLEINITFHEYFNNLNSQQSIEFIKKLEQQLIPLCKEADPQNYKNLQIIKLSKGSVVAETVAEYGYANNDTEIQFVNNQLDGVLTNILNDTSNLNKISQAFNANVVLNTLTFQPPEIKNISDLKPFVNCSHFANYTAEIGNGQWQCVGPCKTNPDYCHQHGECFNNIYKGATCRCFESSLEQYYGPQCDLFRWGSGFYGALFGSLAGALLLLIIIVTVIVVFKKRHTGVWKRSNSYNRRLSAFDEDFFDFSDIGGHNLGLAGASGTSGGFRPRLQNVNTQLQGTT</sequence>
<organism evidence="4 5">
    <name type="scientific">Larimichthys crocea</name>
    <name type="common">Large yellow croaker</name>
    <name type="synonym">Pseudosciaena crocea</name>
    <dbReference type="NCBI Taxonomy" id="215358"/>
    <lineage>
        <taxon>Eukaryota</taxon>
        <taxon>Metazoa</taxon>
        <taxon>Chordata</taxon>
        <taxon>Craniata</taxon>
        <taxon>Vertebrata</taxon>
        <taxon>Euteleostomi</taxon>
        <taxon>Actinopterygii</taxon>
        <taxon>Neopterygii</taxon>
        <taxon>Teleostei</taxon>
        <taxon>Neoteleostei</taxon>
        <taxon>Acanthomorphata</taxon>
        <taxon>Eupercaria</taxon>
        <taxon>Sciaenidae</taxon>
        <taxon>Larimichthys</taxon>
    </lineage>
</organism>
<name>A0A6G0J3Q2_LARCR</name>
<dbReference type="Pfam" id="PF01390">
    <property type="entry name" value="SEA"/>
    <property type="match status" value="1"/>
</dbReference>
<dbReference type="InterPro" id="IPR000742">
    <property type="entry name" value="EGF"/>
</dbReference>
<accession>A0A6G0J3Q2</accession>
<dbReference type="GO" id="GO:0071944">
    <property type="term" value="C:cell periphery"/>
    <property type="evidence" value="ECO:0007669"/>
    <property type="project" value="UniProtKB-ARBA"/>
</dbReference>
<proteinExistence type="predicted"/>
<evidence type="ECO:0000313" key="4">
    <source>
        <dbReference type="EMBL" id="KAE8298405.1"/>
    </source>
</evidence>
<dbReference type="EMBL" id="REGW02000003">
    <property type="protein sequence ID" value="KAE8298405.1"/>
    <property type="molecule type" value="Genomic_DNA"/>
</dbReference>
<reference evidence="4 5" key="1">
    <citation type="submission" date="2019-07" db="EMBL/GenBank/DDBJ databases">
        <title>Chromosome genome assembly for large yellow croaker.</title>
        <authorList>
            <person name="Xiao S."/>
        </authorList>
    </citation>
    <scope>NUCLEOTIDE SEQUENCE [LARGE SCALE GENOMIC DNA]</scope>
    <source>
        <strain evidence="4">JMULYC20181020</strain>
        <tissue evidence="4">Muscle</tissue>
    </source>
</reference>
<evidence type="ECO:0000256" key="2">
    <source>
        <dbReference type="SAM" id="Phobius"/>
    </source>
</evidence>
<protein>
    <recommendedName>
        <fullName evidence="3">EGF-like domain-containing protein</fullName>
    </recommendedName>
</protein>
<gene>
    <name evidence="4" type="ORF">D5F01_LYC02903</name>
</gene>
<evidence type="ECO:0000259" key="3">
    <source>
        <dbReference type="PROSITE" id="PS50026"/>
    </source>
</evidence>
<keyword evidence="1" id="KW-0245">EGF-like domain</keyword>
<feature type="domain" description="EGF-like" evidence="3">
    <location>
        <begin position="189"/>
        <end position="231"/>
    </location>
</feature>
<dbReference type="Proteomes" id="UP000424527">
    <property type="component" value="Unassembled WGS sequence"/>
</dbReference>
<dbReference type="InterPro" id="IPR000082">
    <property type="entry name" value="SEA_dom"/>
</dbReference>
<keyword evidence="2" id="KW-0472">Membrane</keyword>
<dbReference type="PROSITE" id="PS50026">
    <property type="entry name" value="EGF_3"/>
    <property type="match status" value="1"/>
</dbReference>
<evidence type="ECO:0000313" key="5">
    <source>
        <dbReference type="Proteomes" id="UP000424527"/>
    </source>
</evidence>
<keyword evidence="5" id="KW-1185">Reference proteome</keyword>
<keyword evidence="2" id="KW-1133">Transmembrane helix</keyword>